<evidence type="ECO:0000313" key="1">
    <source>
        <dbReference type="EMBL" id="KKN40234.1"/>
    </source>
</evidence>
<gene>
    <name evidence="1" type="ORF">LCGC14_0735460</name>
</gene>
<dbReference type="EMBL" id="LAZR01001716">
    <property type="protein sequence ID" value="KKN40234.1"/>
    <property type="molecule type" value="Genomic_DNA"/>
</dbReference>
<accession>A0A0F9QCI4</accession>
<name>A0A0F9QCI4_9ZZZZ</name>
<protein>
    <submittedName>
        <fullName evidence="1">Uncharacterized protein</fullName>
    </submittedName>
</protein>
<dbReference type="AlphaFoldDB" id="A0A0F9QCI4"/>
<proteinExistence type="predicted"/>
<organism evidence="1">
    <name type="scientific">marine sediment metagenome</name>
    <dbReference type="NCBI Taxonomy" id="412755"/>
    <lineage>
        <taxon>unclassified sequences</taxon>
        <taxon>metagenomes</taxon>
        <taxon>ecological metagenomes</taxon>
    </lineage>
</organism>
<reference evidence="1" key="1">
    <citation type="journal article" date="2015" name="Nature">
        <title>Complex archaea that bridge the gap between prokaryotes and eukaryotes.</title>
        <authorList>
            <person name="Spang A."/>
            <person name="Saw J.H."/>
            <person name="Jorgensen S.L."/>
            <person name="Zaremba-Niedzwiedzka K."/>
            <person name="Martijn J."/>
            <person name="Lind A.E."/>
            <person name="van Eijk R."/>
            <person name="Schleper C."/>
            <person name="Guy L."/>
            <person name="Ettema T.J."/>
        </authorList>
    </citation>
    <scope>NUCLEOTIDE SEQUENCE</scope>
</reference>
<sequence length="66" mass="7518">MNEKENRDKKEQTNLNLNIILGDTYQVDISGVNIGDIAATLEMEKAEAVKRSSSHYSFEFARLNEK</sequence>
<comment type="caution">
    <text evidence="1">The sequence shown here is derived from an EMBL/GenBank/DDBJ whole genome shotgun (WGS) entry which is preliminary data.</text>
</comment>